<dbReference type="GO" id="GO:0051959">
    <property type="term" value="F:dynein light intermediate chain binding"/>
    <property type="evidence" value="ECO:0007669"/>
    <property type="project" value="InterPro"/>
</dbReference>
<evidence type="ECO:0000256" key="3">
    <source>
        <dbReference type="ARBA" id="ARBA00022490"/>
    </source>
</evidence>
<dbReference type="EMBL" id="JAVRBK010000005">
    <property type="protein sequence ID" value="KAK5644082.1"/>
    <property type="molecule type" value="Genomic_DNA"/>
</dbReference>
<keyword evidence="7" id="KW-0243">Dynein</keyword>
<comment type="caution">
    <text evidence="19">The sequence shown here is derived from an EMBL/GenBank/DDBJ whole genome shotgun (WGS) entry which is preliminary data.</text>
</comment>
<dbReference type="InterPro" id="IPR024317">
    <property type="entry name" value="Dynein_heavy_chain_D4_dom"/>
</dbReference>
<dbReference type="Pfam" id="PF12780">
    <property type="entry name" value="AAA_8"/>
    <property type="match status" value="1"/>
</dbReference>
<comment type="subcellular location">
    <subcellularLocation>
        <location evidence="1">Cytoplasm</location>
        <location evidence="1">Cytoskeleton</location>
    </subcellularLocation>
</comment>
<dbReference type="SUPFAM" id="SSF57997">
    <property type="entry name" value="Tropomyosin"/>
    <property type="match status" value="1"/>
</dbReference>
<feature type="coiled-coil region" evidence="11">
    <location>
        <begin position="623"/>
        <end position="713"/>
    </location>
</feature>
<dbReference type="GO" id="GO:0005874">
    <property type="term" value="C:microtubule"/>
    <property type="evidence" value="ECO:0007669"/>
    <property type="project" value="UniProtKB-KW"/>
</dbReference>
<feature type="domain" description="Dynein heavy chain AAA module D4" evidence="14">
    <location>
        <begin position="180"/>
        <end position="381"/>
    </location>
</feature>
<dbReference type="InterPro" id="IPR054354">
    <property type="entry name" value="DYNC2H1-like_lid"/>
</dbReference>
<feature type="domain" description="Dynein 2 heavy chain 1 cytoplasmic ATPase lid" evidence="18">
    <location>
        <begin position="24"/>
        <end position="105"/>
    </location>
</feature>
<reference evidence="19 20" key="1">
    <citation type="journal article" date="2024" name="Insects">
        <title>An Improved Chromosome-Level Genome Assembly of the Firefly Pyrocoelia pectoralis.</title>
        <authorList>
            <person name="Fu X."/>
            <person name="Meyer-Rochow V.B."/>
            <person name="Ballantyne L."/>
            <person name="Zhu X."/>
        </authorList>
    </citation>
    <scope>NUCLEOTIDE SEQUENCE [LARGE SCALE GENOMIC DNA]</scope>
    <source>
        <strain evidence="19">XCY_ONT2</strain>
    </source>
</reference>
<keyword evidence="4" id="KW-0493">Microtubule</keyword>
<dbReference type="Gene3D" id="6.10.140.1060">
    <property type="match status" value="1"/>
</dbReference>
<keyword evidence="5" id="KW-0547">Nucleotide-binding</keyword>
<evidence type="ECO:0000256" key="4">
    <source>
        <dbReference type="ARBA" id="ARBA00022701"/>
    </source>
</evidence>
<evidence type="ECO:0000256" key="2">
    <source>
        <dbReference type="ARBA" id="ARBA00008887"/>
    </source>
</evidence>
<dbReference type="InterPro" id="IPR024743">
    <property type="entry name" value="Dynein_HC_stalk"/>
</dbReference>
<evidence type="ECO:0000256" key="10">
    <source>
        <dbReference type="ARBA" id="ARBA00023212"/>
    </source>
</evidence>
<feature type="domain" description="Dynein heavy chain C-terminal" evidence="17">
    <location>
        <begin position="1499"/>
        <end position="1765"/>
    </location>
</feature>
<keyword evidence="8 11" id="KW-0175">Coiled coil</keyword>
<evidence type="ECO:0000259" key="17">
    <source>
        <dbReference type="Pfam" id="PF18199"/>
    </source>
</evidence>
<keyword evidence="6" id="KW-0067">ATP-binding</keyword>
<feature type="domain" description="Dynein heavy chain region D6 P-loop" evidence="12">
    <location>
        <begin position="1214"/>
        <end position="1321"/>
    </location>
</feature>
<dbReference type="Pfam" id="PF12777">
    <property type="entry name" value="MT"/>
    <property type="match status" value="1"/>
</dbReference>
<keyword evidence="20" id="KW-1185">Reference proteome</keyword>
<dbReference type="InterPro" id="IPR035706">
    <property type="entry name" value="AAA_9"/>
</dbReference>
<evidence type="ECO:0000256" key="7">
    <source>
        <dbReference type="ARBA" id="ARBA00023017"/>
    </source>
</evidence>
<evidence type="ECO:0000256" key="8">
    <source>
        <dbReference type="ARBA" id="ARBA00023054"/>
    </source>
</evidence>
<evidence type="ECO:0000256" key="6">
    <source>
        <dbReference type="ARBA" id="ARBA00022840"/>
    </source>
</evidence>
<keyword evidence="10" id="KW-0206">Cytoskeleton</keyword>
<sequence length="1768" mass="200697">MSIVGTFSPPQQEDVNSIYSLYLPAIIKQQNAIAKHWSSNKIMKMVTMMITVYNEVHNQFNLIESHYDFSLNELTKWCKGILMYKGDDKDALRLFQDRLVDENHRIQFEDILRDQLKMQWNKGNLLQDCKEHVFVPAPKFVASPQASLLGKQSVEEWIALVKKGVTQYEREGDALDVLVIPELGQLTAKVAKALVEPGGNVLLIGVAGVGRKPSVKIISALLSVKFVAPIFSNCSQFNNDLKMAIHHAAVEGEDTFLLLEDSTLNDKKIIDTVKSLAACLKDEASRENYEGTLTDFFSERIKKRLHMVICIESNNSKFSELLTNCPALYTHCNVIWTSEWSKDTLESIPKMLIESANKSNINKPNVDLVKGFFELHGTISHNIAIPSRFISFVKTYIEIFSDKVNIISKRQSKLQAGVTKLTDAKNVVDELKLKAKEQQEKLSQKQEKANAALDMISSTMKNANTQKHEMENLKQHTEKESVYLAKRKKEIEEELSEVKPLIEAARTAVGNIKAESLSEIRSLRAPPDVIRDILEGVLRLMGTQDTSWNSMKNFLSKRGVKEDIRSFDASRITVENRDAVSRLLANRKDSFDPKNAKRASVAAAPLAAWVTANVRYSSVLENIKPLEKEQNKLKHNLAAAEMQLNELSSGLTDVDATVAKLKNQLSTYTKEAAEIEINLNAAQETLNSAEGLINKLNDEYERWKIQLKEFSDELHQLPTNCLLASAFITYLSQESEDNRILILEKWLQVLGVNKFSLEEFLSSEREQLQWQSEGLPADQLSLQNAIIILNMNMTPLFLDPSSIASDWIKTHLKSKTVEVISQDSPKFSTVFELAVRFGKALIIEEIETISPTLLPILRKQFVDQVDYHSDFKLILSCRNSKLQLPADLAAVVNVVNFTTTHAGLSEQLLMSAIKQDSPELETRRKELLRQREELQEKQYNLQNQLLEDLANASGDILQNKNLMVSLNETKASSSAIATALIESEGLHQKLQEEYNVYKDVSSFSSALYFAIEEFSTTNVLYSLSVPAFIRLFLKSLPQLKDADQSFGFLERSLIQAVYSYMSRAIFKADRLKFALHLCHKILPREIPNDEWNFFLGNSLVGKTDKAQSVPEWVPESLARNVGVLQSALPSLYGRLQLEKESAWRGFFERNDCEANFPAHCDLSEFQKVIVVQVLRRNRLYSAMRQCAQRLMSLQSLNPEIILFSSIYNETFVGEPILLVTAPGTDPSVEIRELAFDKMDKDQYVEIAMGEGQESKTLAALAEAATQGHWLVLKNLHLVTSWLPILCQNMKSVELHNSFRLWLITEPHPMFSSVLARSSLKIAYEVPQGIKNNILRTYTSWGASYVEKLNPTGSRLFFILSCIHALLQERRTYIPQGWSKAYEFNDTDFSTAIRLTVELMQSPNVQIQWNYLTGVCSDSVYGGRIENIQDLGILDSYLSQNFVDEALTHRWRPLGMANSLPSYSNFQDYLNAINQLSDRDLPSYFGLPANIQQAWEKTTSSEIISHLRNLNFDKRISLNQAQDFIRIPTPSPIIQKSLMENFISEEYCYAVIVVKKIHKSFSILNKLAKGGVLIDAKYFEVANELLLYQTPKIWQKLWKGPQEPTKYLKTVMYKTSKIAAWKESSLETVFERPINLSSLFHPATFLSVFKQDFARRKNIAMDDLMLKTSWRHVMGDGIITITNLLIEGALFEGSNITDCLDNSDSINMAPDCHLSWITKGSKSEEEKAIKIPLYDTNNREDILAYLEVANNFKENNKWIQAGVAFYITF</sequence>
<feature type="coiled-coil region" evidence="11">
    <location>
        <begin position="917"/>
        <end position="944"/>
    </location>
</feature>
<dbReference type="Pfam" id="PF12781">
    <property type="entry name" value="AAA_9"/>
    <property type="match status" value="1"/>
</dbReference>
<feature type="domain" description="Dynein heavy chain coiled coil stalk" evidence="13">
    <location>
        <begin position="413"/>
        <end position="745"/>
    </location>
</feature>
<evidence type="ECO:0000259" key="15">
    <source>
        <dbReference type="Pfam" id="PF12781"/>
    </source>
</evidence>
<protein>
    <recommendedName>
        <fullName evidence="21">Dynein heavy chain</fullName>
    </recommendedName>
</protein>
<gene>
    <name evidence="19" type="ORF">RI129_007927</name>
</gene>
<comment type="similarity">
    <text evidence="2">Belongs to the dynein heavy chain family.</text>
</comment>
<keyword evidence="9" id="KW-0505">Motor protein</keyword>
<dbReference type="InterPro" id="IPR004273">
    <property type="entry name" value="Dynein_heavy_D6_P-loop"/>
</dbReference>
<dbReference type="Proteomes" id="UP001329430">
    <property type="component" value="Chromosome 5"/>
</dbReference>
<dbReference type="InterPro" id="IPR026983">
    <property type="entry name" value="DHC"/>
</dbReference>
<dbReference type="InterPro" id="IPR027417">
    <property type="entry name" value="P-loop_NTPase"/>
</dbReference>
<dbReference type="GO" id="GO:0007018">
    <property type="term" value="P:microtubule-based movement"/>
    <property type="evidence" value="ECO:0007669"/>
    <property type="project" value="InterPro"/>
</dbReference>
<dbReference type="PANTHER" id="PTHR45703">
    <property type="entry name" value="DYNEIN HEAVY CHAIN"/>
    <property type="match status" value="1"/>
</dbReference>
<dbReference type="Pfam" id="PF03028">
    <property type="entry name" value="Dynein_heavy"/>
    <property type="match status" value="1"/>
</dbReference>
<evidence type="ECO:0000313" key="19">
    <source>
        <dbReference type="EMBL" id="KAK5644082.1"/>
    </source>
</evidence>
<dbReference type="InterPro" id="IPR043160">
    <property type="entry name" value="Dynein_C_barrel"/>
</dbReference>
<accession>A0AAN7VAK0</accession>
<dbReference type="InterPro" id="IPR041658">
    <property type="entry name" value="AAA_lid_11"/>
</dbReference>
<dbReference type="Pfam" id="PF18198">
    <property type="entry name" value="AAA_lid_11"/>
    <property type="match status" value="1"/>
</dbReference>
<organism evidence="19 20">
    <name type="scientific">Pyrocoelia pectoralis</name>
    <dbReference type="NCBI Taxonomy" id="417401"/>
    <lineage>
        <taxon>Eukaryota</taxon>
        <taxon>Metazoa</taxon>
        <taxon>Ecdysozoa</taxon>
        <taxon>Arthropoda</taxon>
        <taxon>Hexapoda</taxon>
        <taxon>Insecta</taxon>
        <taxon>Pterygota</taxon>
        <taxon>Neoptera</taxon>
        <taxon>Endopterygota</taxon>
        <taxon>Coleoptera</taxon>
        <taxon>Polyphaga</taxon>
        <taxon>Elateriformia</taxon>
        <taxon>Elateroidea</taxon>
        <taxon>Lampyridae</taxon>
        <taxon>Lampyrinae</taxon>
        <taxon>Pyrocoelia</taxon>
    </lineage>
</organism>
<dbReference type="Pfam" id="PF18199">
    <property type="entry name" value="Dynein_C"/>
    <property type="match status" value="1"/>
</dbReference>
<dbReference type="SUPFAM" id="SSF52540">
    <property type="entry name" value="P-loop containing nucleoside triphosphate hydrolases"/>
    <property type="match status" value="1"/>
</dbReference>
<evidence type="ECO:0000259" key="13">
    <source>
        <dbReference type="Pfam" id="PF12777"/>
    </source>
</evidence>
<feature type="coiled-coil region" evidence="11">
    <location>
        <begin position="421"/>
        <end position="480"/>
    </location>
</feature>
<evidence type="ECO:0000259" key="16">
    <source>
        <dbReference type="Pfam" id="PF18198"/>
    </source>
</evidence>
<dbReference type="InterPro" id="IPR042219">
    <property type="entry name" value="AAA_lid_11_sf"/>
</dbReference>
<evidence type="ECO:0000256" key="1">
    <source>
        <dbReference type="ARBA" id="ARBA00004245"/>
    </source>
</evidence>
<dbReference type="FunFam" id="1.20.920.20:FF:000002">
    <property type="entry name" value="Cytoplasmic dynein 1 heavy chain"/>
    <property type="match status" value="1"/>
</dbReference>
<evidence type="ECO:0000313" key="20">
    <source>
        <dbReference type="Proteomes" id="UP001329430"/>
    </source>
</evidence>
<keyword evidence="3" id="KW-0963">Cytoplasm</keyword>
<dbReference type="Gene3D" id="1.20.920.30">
    <property type="match status" value="1"/>
</dbReference>
<name>A0AAN7VAK0_9COLE</name>
<evidence type="ECO:0000256" key="5">
    <source>
        <dbReference type="ARBA" id="ARBA00022741"/>
    </source>
</evidence>
<feature type="domain" description="Dynein heavy chain ATP-binding dynein motor region" evidence="15">
    <location>
        <begin position="769"/>
        <end position="976"/>
    </location>
</feature>
<dbReference type="InterPro" id="IPR041228">
    <property type="entry name" value="Dynein_C"/>
</dbReference>
<evidence type="ECO:0000259" key="18">
    <source>
        <dbReference type="Pfam" id="PF22597"/>
    </source>
</evidence>
<evidence type="ECO:0000256" key="11">
    <source>
        <dbReference type="SAM" id="Coils"/>
    </source>
</evidence>
<dbReference type="GO" id="GO:0045505">
    <property type="term" value="F:dynein intermediate chain binding"/>
    <property type="evidence" value="ECO:0007669"/>
    <property type="project" value="InterPro"/>
</dbReference>
<evidence type="ECO:0008006" key="21">
    <source>
        <dbReference type="Google" id="ProtNLM"/>
    </source>
</evidence>
<dbReference type="GO" id="GO:0008569">
    <property type="term" value="F:minus-end-directed microtubule motor activity"/>
    <property type="evidence" value="ECO:0007669"/>
    <property type="project" value="InterPro"/>
</dbReference>
<evidence type="ECO:0000259" key="12">
    <source>
        <dbReference type="Pfam" id="PF03028"/>
    </source>
</evidence>
<evidence type="ECO:0000256" key="9">
    <source>
        <dbReference type="ARBA" id="ARBA00023175"/>
    </source>
</evidence>
<dbReference type="PANTHER" id="PTHR45703:SF22">
    <property type="entry name" value="DYNEIN CYTOPLASMIC 2 HEAVY CHAIN 1"/>
    <property type="match status" value="1"/>
</dbReference>
<dbReference type="GO" id="GO:0030286">
    <property type="term" value="C:dynein complex"/>
    <property type="evidence" value="ECO:0007669"/>
    <property type="project" value="UniProtKB-KW"/>
</dbReference>
<dbReference type="Pfam" id="PF22597">
    <property type="entry name" value="DYN_lid"/>
    <property type="match status" value="1"/>
</dbReference>
<dbReference type="Gene3D" id="3.40.50.300">
    <property type="entry name" value="P-loop containing nucleotide triphosphate hydrolases"/>
    <property type="match status" value="3"/>
</dbReference>
<dbReference type="Gene3D" id="1.20.920.20">
    <property type="match status" value="1"/>
</dbReference>
<dbReference type="Gene3D" id="1.10.8.720">
    <property type="entry name" value="Region D6 of dynein motor"/>
    <property type="match status" value="1"/>
</dbReference>
<dbReference type="Gene3D" id="3.10.490.20">
    <property type="match status" value="1"/>
</dbReference>
<dbReference type="Gene3D" id="1.10.8.1220">
    <property type="match status" value="1"/>
</dbReference>
<feature type="domain" description="Dynein heavy chain AAA lid" evidence="16">
    <location>
        <begin position="1354"/>
        <end position="1489"/>
    </location>
</feature>
<proteinExistence type="inferred from homology"/>
<evidence type="ECO:0000259" key="14">
    <source>
        <dbReference type="Pfam" id="PF12780"/>
    </source>
</evidence>
<dbReference type="GO" id="GO:0005524">
    <property type="term" value="F:ATP binding"/>
    <property type="evidence" value="ECO:0007669"/>
    <property type="project" value="UniProtKB-KW"/>
</dbReference>